<name>A0A4R2R1U5_9PSEU</name>
<dbReference type="RefSeq" id="WP_132875248.1">
    <property type="nucleotide sequence ID" value="NZ_SLXQ01000001.1"/>
</dbReference>
<sequence length="88" mass="10088">MSDPKRQRLPQVSTLMAAHDALVAIRPRRDAALTVWHDYHLRSSAVYAEIAEIDRGHHHEALYWADREKRTAEAISEEIKKGGTTRTQ</sequence>
<keyword evidence="2" id="KW-1185">Reference proteome</keyword>
<comment type="caution">
    <text evidence="1">The sequence shown here is derived from an EMBL/GenBank/DDBJ whole genome shotgun (WGS) entry which is preliminary data.</text>
</comment>
<dbReference type="InterPro" id="IPR048152">
    <property type="entry name" value="AMED_5909-like"/>
</dbReference>
<dbReference type="EMBL" id="SLXQ01000001">
    <property type="protein sequence ID" value="TCP56680.1"/>
    <property type="molecule type" value="Genomic_DNA"/>
</dbReference>
<organism evidence="1 2">
    <name type="scientific">Tamaricihabitans halophyticus</name>
    <dbReference type="NCBI Taxonomy" id="1262583"/>
    <lineage>
        <taxon>Bacteria</taxon>
        <taxon>Bacillati</taxon>
        <taxon>Actinomycetota</taxon>
        <taxon>Actinomycetes</taxon>
        <taxon>Pseudonocardiales</taxon>
        <taxon>Pseudonocardiaceae</taxon>
        <taxon>Tamaricihabitans</taxon>
    </lineage>
</organism>
<proteinExistence type="predicted"/>
<evidence type="ECO:0000313" key="2">
    <source>
        <dbReference type="Proteomes" id="UP000294911"/>
    </source>
</evidence>
<reference evidence="1 2" key="1">
    <citation type="submission" date="2019-03" db="EMBL/GenBank/DDBJ databases">
        <title>Genomic Encyclopedia of Type Strains, Phase IV (KMG-IV): sequencing the most valuable type-strain genomes for metagenomic binning, comparative biology and taxonomic classification.</title>
        <authorList>
            <person name="Goeker M."/>
        </authorList>
    </citation>
    <scope>NUCLEOTIDE SEQUENCE [LARGE SCALE GENOMIC DNA]</scope>
    <source>
        <strain evidence="1 2">DSM 45765</strain>
    </source>
</reference>
<dbReference type="Proteomes" id="UP000294911">
    <property type="component" value="Unassembled WGS sequence"/>
</dbReference>
<dbReference type="AlphaFoldDB" id="A0A4R2R1U5"/>
<accession>A0A4R2R1U5</accession>
<evidence type="ECO:0000313" key="1">
    <source>
        <dbReference type="EMBL" id="TCP56680.1"/>
    </source>
</evidence>
<dbReference type="NCBIfam" id="NF041510">
    <property type="entry name" value="AMED_5909_fam"/>
    <property type="match status" value="1"/>
</dbReference>
<gene>
    <name evidence="1" type="ORF">EV191_101626</name>
</gene>
<protein>
    <submittedName>
        <fullName evidence="1">Uncharacterized protein</fullName>
    </submittedName>
</protein>
<dbReference type="OrthoDB" id="3627899at2"/>